<feature type="domain" description="ZZ-type" evidence="18">
    <location>
        <begin position="796"/>
        <end position="859"/>
    </location>
</feature>
<dbReference type="PROSITE" id="PS01357">
    <property type="entry name" value="ZF_ZZ_1"/>
    <property type="match status" value="1"/>
</dbReference>
<feature type="domain" description="TAZ-type" evidence="17">
    <location>
        <begin position="936"/>
        <end position="1025"/>
    </location>
</feature>
<dbReference type="PANTHER" id="PTHR13808">
    <property type="entry name" value="CBP/P300-RELATED"/>
    <property type="match status" value="1"/>
</dbReference>
<dbReference type="GO" id="GO:0008270">
    <property type="term" value="F:zinc ion binding"/>
    <property type="evidence" value="ECO:0007669"/>
    <property type="project" value="UniProtKB-KW"/>
</dbReference>
<keyword evidence="5 14" id="KW-0863">Zinc-finger</keyword>
<dbReference type="InterPro" id="IPR043145">
    <property type="entry name" value="Znf_ZZ_sf"/>
</dbReference>
<dbReference type="SUPFAM" id="SSF57903">
    <property type="entry name" value="FYVE/PHD zinc finger"/>
    <property type="match status" value="1"/>
</dbReference>
<dbReference type="Pfam" id="PF08214">
    <property type="entry name" value="HAT_KAT11"/>
    <property type="match status" value="1"/>
</dbReference>
<dbReference type="InterPro" id="IPR001965">
    <property type="entry name" value="Znf_PHD"/>
</dbReference>
<dbReference type="InterPro" id="IPR000433">
    <property type="entry name" value="Znf_ZZ"/>
</dbReference>
<dbReference type="PROSITE" id="PS51727">
    <property type="entry name" value="CBP_P300_HAT"/>
    <property type="match status" value="1"/>
</dbReference>
<keyword evidence="6" id="KW-0862">Zinc</keyword>
<evidence type="ECO:0000256" key="15">
    <source>
        <dbReference type="SAM" id="MobiDB-lite"/>
    </source>
</evidence>
<dbReference type="Proteomes" id="UP001187192">
    <property type="component" value="Unassembled WGS sequence"/>
</dbReference>
<dbReference type="AlphaFoldDB" id="A0AA88AP45"/>
<comment type="caution">
    <text evidence="20">The sequence shown here is derived from an EMBL/GenBank/DDBJ whole genome shotgun (WGS) entry which is preliminary data.</text>
</comment>
<dbReference type="Pfam" id="PF02135">
    <property type="entry name" value="zf-TAZ"/>
    <property type="match status" value="1"/>
</dbReference>
<dbReference type="SMART" id="SM00249">
    <property type="entry name" value="PHD"/>
    <property type="match status" value="1"/>
</dbReference>
<accession>A0AA88AP45</accession>
<feature type="compositionally biased region" description="Basic and acidic residues" evidence="15">
    <location>
        <begin position="247"/>
        <end position="257"/>
    </location>
</feature>
<evidence type="ECO:0000313" key="20">
    <source>
        <dbReference type="EMBL" id="GMN57032.1"/>
    </source>
</evidence>
<keyword evidence="9" id="KW-0010">Activator</keyword>
<dbReference type="GO" id="GO:0004402">
    <property type="term" value="F:histone acetyltransferase activity"/>
    <property type="evidence" value="ECO:0007669"/>
    <property type="project" value="InterPro"/>
</dbReference>
<gene>
    <name evidence="20" type="ORF">TIFTF001_026137</name>
</gene>
<evidence type="ECO:0000256" key="2">
    <source>
        <dbReference type="ARBA" id="ARBA00013184"/>
    </source>
</evidence>
<dbReference type="PANTHER" id="PTHR13808:SF53">
    <property type="entry name" value="HISTONE ACETYLTRANSFERASE HAC2"/>
    <property type="match status" value="1"/>
</dbReference>
<dbReference type="SUPFAM" id="SSF57850">
    <property type="entry name" value="RING/U-box"/>
    <property type="match status" value="1"/>
</dbReference>
<dbReference type="InterPro" id="IPR000197">
    <property type="entry name" value="Znf_TAZ"/>
</dbReference>
<feature type="region of interest" description="Disordered" evidence="15">
    <location>
        <begin position="119"/>
        <end position="149"/>
    </location>
</feature>
<keyword evidence="10" id="KW-0804">Transcription</keyword>
<feature type="domain" description="PHD-type" evidence="16">
    <location>
        <begin position="391"/>
        <end position="466"/>
    </location>
</feature>
<dbReference type="SMART" id="SM01250">
    <property type="entry name" value="KAT11"/>
    <property type="match status" value="1"/>
</dbReference>
<evidence type="ECO:0000256" key="12">
    <source>
        <dbReference type="ARBA" id="ARBA00023315"/>
    </source>
</evidence>
<dbReference type="Pfam" id="PF00569">
    <property type="entry name" value="ZZ"/>
    <property type="match status" value="1"/>
</dbReference>
<dbReference type="EMBL" id="BTGU01000068">
    <property type="protein sequence ID" value="GMN57032.1"/>
    <property type="molecule type" value="Genomic_DNA"/>
</dbReference>
<dbReference type="InterPro" id="IPR019787">
    <property type="entry name" value="Znf_PHD-finger"/>
</dbReference>
<evidence type="ECO:0000256" key="9">
    <source>
        <dbReference type="ARBA" id="ARBA00023159"/>
    </source>
</evidence>
<dbReference type="GO" id="GO:0005634">
    <property type="term" value="C:nucleus"/>
    <property type="evidence" value="ECO:0007669"/>
    <property type="project" value="UniProtKB-SubCell"/>
</dbReference>
<evidence type="ECO:0000256" key="4">
    <source>
        <dbReference type="ARBA" id="ARBA00022723"/>
    </source>
</evidence>
<keyword evidence="3" id="KW-0808">Transferase</keyword>
<evidence type="ECO:0000259" key="17">
    <source>
        <dbReference type="PROSITE" id="PS50134"/>
    </source>
</evidence>
<evidence type="ECO:0000259" key="18">
    <source>
        <dbReference type="PROSITE" id="PS50135"/>
    </source>
</evidence>
<evidence type="ECO:0000256" key="10">
    <source>
        <dbReference type="ARBA" id="ARBA00023163"/>
    </source>
</evidence>
<feature type="region of interest" description="Disordered" evidence="15">
    <location>
        <begin position="230"/>
        <end position="304"/>
    </location>
</feature>
<dbReference type="InterPro" id="IPR031162">
    <property type="entry name" value="CBP_P300_HAT"/>
</dbReference>
<comment type="catalytic activity">
    <reaction evidence="13">
        <text>L-lysyl-[protein] + acetyl-CoA = N(6)-acetyl-L-lysyl-[protein] + CoA + H(+)</text>
        <dbReference type="Rhea" id="RHEA:45948"/>
        <dbReference type="Rhea" id="RHEA-COMP:9752"/>
        <dbReference type="Rhea" id="RHEA-COMP:10731"/>
        <dbReference type="ChEBI" id="CHEBI:15378"/>
        <dbReference type="ChEBI" id="CHEBI:29969"/>
        <dbReference type="ChEBI" id="CHEBI:57287"/>
        <dbReference type="ChEBI" id="CHEBI:57288"/>
        <dbReference type="ChEBI" id="CHEBI:61930"/>
        <dbReference type="EC" id="2.3.1.48"/>
    </reaction>
</comment>
<comment type="subcellular location">
    <subcellularLocation>
        <location evidence="1">Nucleus</location>
    </subcellularLocation>
</comment>
<evidence type="ECO:0000256" key="6">
    <source>
        <dbReference type="ARBA" id="ARBA00022833"/>
    </source>
</evidence>
<evidence type="ECO:0000313" key="21">
    <source>
        <dbReference type="Proteomes" id="UP001187192"/>
    </source>
</evidence>
<dbReference type="InterPro" id="IPR013083">
    <property type="entry name" value="Znf_RING/FYVE/PHD"/>
</dbReference>
<organism evidence="20 21">
    <name type="scientific">Ficus carica</name>
    <name type="common">Common fig</name>
    <dbReference type="NCBI Taxonomy" id="3494"/>
    <lineage>
        <taxon>Eukaryota</taxon>
        <taxon>Viridiplantae</taxon>
        <taxon>Streptophyta</taxon>
        <taxon>Embryophyta</taxon>
        <taxon>Tracheophyta</taxon>
        <taxon>Spermatophyta</taxon>
        <taxon>Magnoliopsida</taxon>
        <taxon>eudicotyledons</taxon>
        <taxon>Gunneridae</taxon>
        <taxon>Pentapetalae</taxon>
        <taxon>rosids</taxon>
        <taxon>fabids</taxon>
        <taxon>Rosales</taxon>
        <taxon>Moraceae</taxon>
        <taxon>Ficeae</taxon>
        <taxon>Ficus</taxon>
    </lineage>
</organism>
<evidence type="ECO:0000256" key="1">
    <source>
        <dbReference type="ARBA" id="ARBA00004123"/>
    </source>
</evidence>
<evidence type="ECO:0000256" key="7">
    <source>
        <dbReference type="ARBA" id="ARBA00022853"/>
    </source>
</evidence>
<dbReference type="InterPro" id="IPR011011">
    <property type="entry name" value="Znf_FYVE_PHD"/>
</dbReference>
<name>A0AA88AP45_FICCA</name>
<dbReference type="InterPro" id="IPR013178">
    <property type="entry name" value="Histone_AcTrfase_Rtt109/CBP"/>
</dbReference>
<keyword evidence="7" id="KW-0156">Chromatin regulator</keyword>
<reference evidence="20" key="1">
    <citation type="submission" date="2023-07" db="EMBL/GenBank/DDBJ databases">
        <title>draft genome sequence of fig (Ficus carica).</title>
        <authorList>
            <person name="Takahashi T."/>
            <person name="Nishimura K."/>
        </authorList>
    </citation>
    <scope>NUCLEOTIDE SEQUENCE</scope>
</reference>
<feature type="compositionally biased region" description="Basic and acidic residues" evidence="15">
    <location>
        <begin position="290"/>
        <end position="299"/>
    </location>
</feature>
<dbReference type="GO" id="GO:0003713">
    <property type="term" value="F:transcription coactivator activity"/>
    <property type="evidence" value="ECO:0007669"/>
    <property type="project" value="TreeGrafter"/>
</dbReference>
<evidence type="ECO:0000256" key="8">
    <source>
        <dbReference type="ARBA" id="ARBA00023015"/>
    </source>
</evidence>
<dbReference type="GO" id="GO:0045944">
    <property type="term" value="P:positive regulation of transcription by RNA polymerase II"/>
    <property type="evidence" value="ECO:0007669"/>
    <property type="project" value="TreeGrafter"/>
</dbReference>
<keyword evidence="11" id="KW-0539">Nucleus</keyword>
<keyword evidence="21" id="KW-1185">Reference proteome</keyword>
<evidence type="ECO:0000256" key="3">
    <source>
        <dbReference type="ARBA" id="ARBA00022679"/>
    </source>
</evidence>
<keyword evidence="4" id="KW-0479">Metal-binding</keyword>
<evidence type="ECO:0000256" key="5">
    <source>
        <dbReference type="ARBA" id="ARBA00022771"/>
    </source>
</evidence>
<dbReference type="SUPFAM" id="SSF57933">
    <property type="entry name" value="TAZ domain"/>
    <property type="match status" value="1"/>
</dbReference>
<dbReference type="PROSITE" id="PS50135">
    <property type="entry name" value="ZF_ZZ_2"/>
    <property type="match status" value="1"/>
</dbReference>
<feature type="domain" description="CBP/p300-type HAT" evidence="19">
    <location>
        <begin position="481"/>
        <end position="913"/>
    </location>
</feature>
<sequence>MDVERHMPEENSSEIANFRFVELPSLYQPESGSRDWRKDPKASSHRNLMRRRIAQFLSAKTRFGMKQRAFLVTSLESGLYNKAASEEEYLNPETLHHRLLNFFQHKLSVAAGQAKECKDKQQPALKTPNGSSEFSKFGDSADTNSQNSEETFRSAKRMKMDDYCPVAPQKNQTCSSKSFAAIDAEAMEKQFRESFNTSCQYSTTMSEMRHDDFIRRKSKNANIPYQKVTVSQEPMDIGPTSGNNTGDNKKEISDSLHLKSSPKSLKELRVDGEAAEVQMRTESIQTQPRLEADPDKETKPGSQRIKSFSITEVLTTEQLKEHISSVRWWADENLLDSAKENDHDVCQLCGLNHIWLAPERIYCSLCSAPIKYIKRKVNYYYSTPKEDSQRYFFCTKCYNSSKGGNIFMCGVCIPKETLQKRKNEPEMTESWVQCDTCKGWYHQICGLFYDKSDSEGEYKCPICCLKEKEIGDHRPSTNNAIFSAKDLPQTKLSNHIEERLFKRLKQDRIERAKVAGKRFDEVPGAEDLTVRVVLSTKKKITVKKQLLDTLEDESYPAEFPYTSKLILLFQKIGGIDICLFGMYVQEFGSDCSRPNQRCVYISYLDSIKYFTPAIGTSTGEALRTFAFHEILIGYLDFVKKRGFITCYIWACPPLRGDDFFFYCHPETQKIPKPEKLRQWYHSMLKKATNEGIVVNLTNLYDRFFIPTGEVKCKITATRLPYFDGDYWSGAVEDVVKDIEKESEKDPKNKMKKQMTKTTLKVMGLTNSSNVATKNILLMQKLGQAILPYKKDFMVVHLQFVCTQCGESLLSGKRWFCNQCKNFHLCESCHDSEKDLYSNETHTSSRGEKHALSKVLMDVALDTKDEDVILDNKLFDSRNNFLSFCQGNRYQFDSLRRAKHSSMIILYHLQNLVVPTGATGSCQIQKSTQVSSTVSLVERSKVELQERMRTELLKLLKHANHCRATKADPCPYKHCYDIRMMFSHAKVCTVRASGGCKICEKAWYALNLHAKSCTDQDCQMPRCKDLKRFATVKC</sequence>
<evidence type="ECO:0000259" key="16">
    <source>
        <dbReference type="PROSITE" id="PS50016"/>
    </source>
</evidence>
<dbReference type="GO" id="GO:0005667">
    <property type="term" value="C:transcription regulator complex"/>
    <property type="evidence" value="ECO:0007669"/>
    <property type="project" value="TreeGrafter"/>
</dbReference>
<evidence type="ECO:0000256" key="14">
    <source>
        <dbReference type="PROSITE-ProRule" id="PRU00228"/>
    </source>
</evidence>
<keyword evidence="8" id="KW-0805">Transcription regulation</keyword>
<dbReference type="PROSITE" id="PS50016">
    <property type="entry name" value="ZF_PHD_2"/>
    <property type="match status" value="1"/>
</dbReference>
<dbReference type="GO" id="GO:0000123">
    <property type="term" value="C:histone acetyltransferase complex"/>
    <property type="evidence" value="ECO:0007669"/>
    <property type="project" value="TreeGrafter"/>
</dbReference>
<proteinExistence type="predicted"/>
<evidence type="ECO:0000256" key="11">
    <source>
        <dbReference type="ARBA" id="ARBA00023242"/>
    </source>
</evidence>
<dbReference type="SMART" id="SM00551">
    <property type="entry name" value="ZnF_TAZ"/>
    <property type="match status" value="1"/>
</dbReference>
<dbReference type="Gene3D" id="3.30.40.10">
    <property type="entry name" value="Zinc/RING finger domain, C3HC4 (zinc finger)"/>
    <property type="match status" value="1"/>
</dbReference>
<dbReference type="GO" id="GO:0031490">
    <property type="term" value="F:chromatin DNA binding"/>
    <property type="evidence" value="ECO:0007669"/>
    <property type="project" value="TreeGrafter"/>
</dbReference>
<dbReference type="InterPro" id="IPR035898">
    <property type="entry name" value="TAZ_dom_sf"/>
</dbReference>
<dbReference type="EC" id="2.3.1.48" evidence="2"/>
<dbReference type="PROSITE" id="PS50134">
    <property type="entry name" value="ZF_TAZ"/>
    <property type="match status" value="1"/>
</dbReference>
<dbReference type="Gene3D" id="1.20.1020.10">
    <property type="entry name" value="TAZ domain"/>
    <property type="match status" value="1"/>
</dbReference>
<evidence type="ECO:0000259" key="19">
    <source>
        <dbReference type="PROSITE" id="PS51727"/>
    </source>
</evidence>
<dbReference type="Gene3D" id="3.30.60.90">
    <property type="match status" value="1"/>
</dbReference>
<keyword evidence="12" id="KW-0012">Acyltransferase</keyword>
<evidence type="ECO:0000256" key="13">
    <source>
        <dbReference type="ARBA" id="ARBA00048017"/>
    </source>
</evidence>
<protein>
    <recommendedName>
        <fullName evidence="2">histone acetyltransferase</fullName>
        <ecNumber evidence="2">2.3.1.48</ecNumber>
    </recommendedName>
</protein>